<dbReference type="PANTHER" id="PTHR46481">
    <property type="entry name" value="ZINC FINGER BED DOMAIN-CONTAINING PROTEIN 4"/>
    <property type="match status" value="1"/>
</dbReference>
<dbReference type="EMBL" id="CAJNOJ010000699">
    <property type="protein sequence ID" value="CAF1511795.1"/>
    <property type="molecule type" value="Genomic_DNA"/>
</dbReference>
<dbReference type="GO" id="GO:0005634">
    <property type="term" value="C:nucleus"/>
    <property type="evidence" value="ECO:0007669"/>
    <property type="project" value="UniProtKB-SubCell"/>
</dbReference>
<sequence length="763" mass="86995">MHEMNLESSMHNSNNDPDIFVLPLATPDGHLPDSSTTTKNGSTNSIARTIRDEFYINIKSFEKNWSGECRVCHEVKYDNLGVTSNINRHVKSKHVKEYEEWCAELRSVDGCGIQQKISDMFVQKNEPRTKASSSSYSVNHPRQIQLSQSIVENLIIDLGLPLSIVERESFIKFMHDIDPKFTMFSRRTLSRSRIPHLFNNMNDELKKFCYQSQFISLTLDIWTDRRMRAFFAMTGMIFSCSNTDENTNVITSFLYLGHAFVGSQLKSYVLCFLPLYGSHTANLLLQTYENIVNSFDINGKLVRLVTDNASNNIKAYENLIIPGFESYFETEDDDNDEGGSDIDLDGFLDEEANEPDIPVDMKKDSNMIELIKNSFDNVTSSNELLRIPCFAHSIQLVVNDGLKQTSSIQSVLTKVAKIAKLSHSSTIFAEKLEQINKSIPKANKTRWNSQFNTIEKVLSIPSLELNDILITLKRKDLCLLTKDFDILNEFVSLFTLFADATTITQSENIPSISYVAPTLLSIYYDLLNERSSVRYTSSLCDALSSSLVARFGGLFEQLHIPIDSSIKRKCTYELYKDEIFLYSPFLDTKFKLHWINESSLPYDTKKTVCDKITKLVYDHCVVLHHLDQSATAAFETSIVLPSSEPTTPLTPTRSTSKRKSLFSNIEQKTNKRQKTDAFSFIRDEISIYLHDDDDSDRLLLINQANKFKTLTKLATKILSVPATSAPVERIFSQSGFLFRQHRAKMSRRTLQMLTMLKCNHGLL</sequence>
<dbReference type="SUPFAM" id="SSF53098">
    <property type="entry name" value="Ribonuclease H-like"/>
    <property type="match status" value="1"/>
</dbReference>
<organism evidence="8 9">
    <name type="scientific">Adineta ricciae</name>
    <name type="common">Rotifer</name>
    <dbReference type="NCBI Taxonomy" id="249248"/>
    <lineage>
        <taxon>Eukaryota</taxon>
        <taxon>Metazoa</taxon>
        <taxon>Spiralia</taxon>
        <taxon>Gnathifera</taxon>
        <taxon>Rotifera</taxon>
        <taxon>Eurotatoria</taxon>
        <taxon>Bdelloidea</taxon>
        <taxon>Adinetida</taxon>
        <taxon>Adinetidae</taxon>
        <taxon>Adineta</taxon>
    </lineage>
</organism>
<dbReference type="InterPro" id="IPR012337">
    <property type="entry name" value="RNaseH-like_sf"/>
</dbReference>
<keyword evidence="3" id="KW-0863">Zinc-finger</keyword>
<evidence type="ECO:0000313" key="8">
    <source>
        <dbReference type="EMBL" id="CAF1543776.1"/>
    </source>
</evidence>
<keyword evidence="4" id="KW-0862">Zinc</keyword>
<dbReference type="GO" id="GO:0008270">
    <property type="term" value="F:zinc ion binding"/>
    <property type="evidence" value="ECO:0007669"/>
    <property type="project" value="UniProtKB-KW"/>
</dbReference>
<gene>
    <name evidence="7" type="ORF">EDS130_LOCUS43294</name>
    <name evidence="8" type="ORF">XAT740_LOCUS42374</name>
</gene>
<evidence type="ECO:0000256" key="3">
    <source>
        <dbReference type="ARBA" id="ARBA00022771"/>
    </source>
</evidence>
<dbReference type="InterPro" id="IPR008906">
    <property type="entry name" value="HATC_C_dom"/>
</dbReference>
<evidence type="ECO:0000256" key="4">
    <source>
        <dbReference type="ARBA" id="ARBA00022833"/>
    </source>
</evidence>
<evidence type="ECO:0000256" key="5">
    <source>
        <dbReference type="ARBA" id="ARBA00023242"/>
    </source>
</evidence>
<feature type="domain" description="HAT C-terminal dimerisation" evidence="6">
    <location>
        <begin position="703"/>
        <end position="757"/>
    </location>
</feature>
<accession>A0A815WGN2</accession>
<evidence type="ECO:0000256" key="1">
    <source>
        <dbReference type="ARBA" id="ARBA00004123"/>
    </source>
</evidence>
<evidence type="ECO:0000313" key="7">
    <source>
        <dbReference type="EMBL" id="CAF1511795.1"/>
    </source>
</evidence>
<keyword evidence="9" id="KW-1185">Reference proteome</keyword>
<dbReference type="GO" id="GO:0046983">
    <property type="term" value="F:protein dimerization activity"/>
    <property type="evidence" value="ECO:0007669"/>
    <property type="project" value="InterPro"/>
</dbReference>
<evidence type="ECO:0000313" key="9">
    <source>
        <dbReference type="Proteomes" id="UP000663828"/>
    </source>
</evidence>
<keyword evidence="2" id="KW-0479">Metal-binding</keyword>
<dbReference type="Proteomes" id="UP000663828">
    <property type="component" value="Unassembled WGS sequence"/>
</dbReference>
<comment type="caution">
    <text evidence="8">The sequence shown here is derived from an EMBL/GenBank/DDBJ whole genome shotgun (WGS) entry which is preliminary data.</text>
</comment>
<dbReference type="OrthoDB" id="10057873at2759"/>
<dbReference type="EMBL" id="CAJNOR010005073">
    <property type="protein sequence ID" value="CAF1543776.1"/>
    <property type="molecule type" value="Genomic_DNA"/>
</dbReference>
<reference evidence="8" key="1">
    <citation type="submission" date="2021-02" db="EMBL/GenBank/DDBJ databases">
        <authorList>
            <person name="Nowell W R."/>
        </authorList>
    </citation>
    <scope>NUCLEOTIDE SEQUENCE</scope>
</reference>
<evidence type="ECO:0000259" key="6">
    <source>
        <dbReference type="Pfam" id="PF05699"/>
    </source>
</evidence>
<dbReference type="Pfam" id="PF05699">
    <property type="entry name" value="Dimer_Tnp_hAT"/>
    <property type="match status" value="1"/>
</dbReference>
<dbReference type="InterPro" id="IPR052035">
    <property type="entry name" value="ZnF_BED_domain_contain"/>
</dbReference>
<proteinExistence type="predicted"/>
<evidence type="ECO:0000256" key="2">
    <source>
        <dbReference type="ARBA" id="ARBA00022723"/>
    </source>
</evidence>
<name>A0A815WGN2_ADIRI</name>
<dbReference type="PANTHER" id="PTHR46481:SF10">
    <property type="entry name" value="ZINC FINGER BED DOMAIN-CONTAINING PROTEIN 39"/>
    <property type="match status" value="1"/>
</dbReference>
<dbReference type="Proteomes" id="UP000663852">
    <property type="component" value="Unassembled WGS sequence"/>
</dbReference>
<dbReference type="AlphaFoldDB" id="A0A815WGN2"/>
<comment type="subcellular location">
    <subcellularLocation>
        <location evidence="1">Nucleus</location>
    </subcellularLocation>
</comment>
<protein>
    <recommendedName>
        <fullName evidence="6">HAT C-terminal dimerisation domain-containing protein</fullName>
    </recommendedName>
</protein>
<keyword evidence="5" id="KW-0539">Nucleus</keyword>